<name>A0A5D9C840_9SPHN</name>
<feature type="chain" id="PRO_5022894770" evidence="1">
    <location>
        <begin position="24"/>
        <end position="169"/>
    </location>
</feature>
<gene>
    <name evidence="2" type="ORF">FYJ91_06650</name>
</gene>
<proteinExistence type="predicted"/>
<dbReference type="AlphaFoldDB" id="A0A5D9C840"/>
<protein>
    <submittedName>
        <fullName evidence="2">Uncharacterized protein</fullName>
    </submittedName>
</protein>
<sequence length="169" mass="16480">MRLRTIAASVGAAMIVAATPILAMPPRLSPGMTVMDTSGGQVGSIESVTADNAVIATGAHKVAVPVTSFGMGPNGPVIAMTKGELDNAAATAAANAAAALRAQMLPGVAIFGSQGANLGTIKAVDGDYLVLATAAGDARLPLAAIASGQKGLTVNMTAVELNAAISPTS</sequence>
<dbReference type="EMBL" id="VTOU01000002">
    <property type="protein sequence ID" value="TZG27292.1"/>
    <property type="molecule type" value="Genomic_DNA"/>
</dbReference>
<organism evidence="2 3">
    <name type="scientific">Sphingomonas montanisoli</name>
    <dbReference type="NCBI Taxonomy" id="2606412"/>
    <lineage>
        <taxon>Bacteria</taxon>
        <taxon>Pseudomonadati</taxon>
        <taxon>Pseudomonadota</taxon>
        <taxon>Alphaproteobacteria</taxon>
        <taxon>Sphingomonadales</taxon>
        <taxon>Sphingomonadaceae</taxon>
        <taxon>Sphingomonas</taxon>
    </lineage>
</organism>
<dbReference type="SUPFAM" id="SSF50346">
    <property type="entry name" value="PRC-barrel domain"/>
    <property type="match status" value="1"/>
</dbReference>
<dbReference type="Proteomes" id="UP000322077">
    <property type="component" value="Unassembled WGS sequence"/>
</dbReference>
<dbReference type="InterPro" id="IPR011033">
    <property type="entry name" value="PRC_barrel-like_sf"/>
</dbReference>
<dbReference type="RefSeq" id="WP_149521508.1">
    <property type="nucleotide sequence ID" value="NZ_VTOU01000002.1"/>
</dbReference>
<reference evidence="2 3" key="1">
    <citation type="submission" date="2019-08" db="EMBL/GenBank/DDBJ databases">
        <authorList>
            <person name="Wang G."/>
            <person name="Xu Z."/>
        </authorList>
    </citation>
    <scope>NUCLEOTIDE SEQUENCE [LARGE SCALE GENOMIC DNA]</scope>
    <source>
        <strain evidence="2 3">ZX</strain>
    </source>
</reference>
<evidence type="ECO:0000256" key="1">
    <source>
        <dbReference type="SAM" id="SignalP"/>
    </source>
</evidence>
<evidence type="ECO:0000313" key="2">
    <source>
        <dbReference type="EMBL" id="TZG27292.1"/>
    </source>
</evidence>
<accession>A0A5D9C840</accession>
<evidence type="ECO:0000313" key="3">
    <source>
        <dbReference type="Proteomes" id="UP000322077"/>
    </source>
</evidence>
<comment type="caution">
    <text evidence="2">The sequence shown here is derived from an EMBL/GenBank/DDBJ whole genome shotgun (WGS) entry which is preliminary data.</text>
</comment>
<keyword evidence="3" id="KW-1185">Reference proteome</keyword>
<feature type="signal peptide" evidence="1">
    <location>
        <begin position="1"/>
        <end position="23"/>
    </location>
</feature>
<keyword evidence="1" id="KW-0732">Signal</keyword>